<comment type="caution">
    <text evidence="3">The sequence shown here is derived from an EMBL/GenBank/DDBJ whole genome shotgun (WGS) entry which is preliminary data.</text>
</comment>
<organism evidence="3 4">
    <name type="scientific">Candidatus Opimibacter skivensis</name>
    <dbReference type="NCBI Taxonomy" id="2982028"/>
    <lineage>
        <taxon>Bacteria</taxon>
        <taxon>Pseudomonadati</taxon>
        <taxon>Bacteroidota</taxon>
        <taxon>Saprospiria</taxon>
        <taxon>Saprospirales</taxon>
        <taxon>Saprospiraceae</taxon>
        <taxon>Candidatus Opimibacter</taxon>
    </lineage>
</organism>
<gene>
    <name evidence="3" type="ORF">IPP15_00120</name>
</gene>
<dbReference type="EMBL" id="JADKGY010000001">
    <property type="protein sequence ID" value="MBK9980826.1"/>
    <property type="molecule type" value="Genomic_DNA"/>
</dbReference>
<sequence>MKSILISLFLIMSCTLFAQTQADMNDEAARGFKTADSTLNVLYKKIQKAYADDSLFLKNFKITQRIWITFRDAELQLKYPASAGYGSIQRMCYALYQTELTEDRIKTLQTWLDGVEEGDACAGSMRIKP</sequence>
<reference evidence="3 4" key="1">
    <citation type="submission" date="2020-10" db="EMBL/GenBank/DDBJ databases">
        <title>Connecting structure to function with the recovery of over 1000 high-quality activated sludge metagenome-assembled genomes encoding full-length rRNA genes using long-read sequencing.</title>
        <authorList>
            <person name="Singleton C.M."/>
            <person name="Petriglieri F."/>
            <person name="Kristensen J.M."/>
            <person name="Kirkegaard R.H."/>
            <person name="Michaelsen T.Y."/>
            <person name="Andersen M.H."/>
            <person name="Karst S.M."/>
            <person name="Dueholm M.S."/>
            <person name="Nielsen P.H."/>
            <person name="Albertsen M."/>
        </authorList>
    </citation>
    <scope>NUCLEOTIDE SEQUENCE [LARGE SCALE GENOMIC DNA]</scope>
    <source>
        <strain evidence="3">Ribe_18-Q3-R11-54_MAXAC.273</strain>
    </source>
</reference>
<proteinExistence type="predicted"/>
<dbReference type="InterPro" id="IPR009739">
    <property type="entry name" value="LprI-like_N"/>
</dbReference>
<dbReference type="Proteomes" id="UP000808337">
    <property type="component" value="Unassembled WGS sequence"/>
</dbReference>
<accession>A0A9D7SRU6</accession>
<evidence type="ECO:0000256" key="1">
    <source>
        <dbReference type="SAM" id="SignalP"/>
    </source>
</evidence>
<protein>
    <submittedName>
        <fullName evidence="3">DUF1311 domain-containing protein</fullName>
    </submittedName>
</protein>
<dbReference type="Gene3D" id="1.20.1270.180">
    <property type="match status" value="1"/>
</dbReference>
<dbReference type="AlphaFoldDB" id="A0A9D7SRU6"/>
<dbReference type="Pfam" id="PF07007">
    <property type="entry name" value="LprI"/>
    <property type="match status" value="1"/>
</dbReference>
<feature type="chain" id="PRO_5039030002" evidence="1">
    <location>
        <begin position="19"/>
        <end position="129"/>
    </location>
</feature>
<evidence type="ECO:0000259" key="2">
    <source>
        <dbReference type="Pfam" id="PF07007"/>
    </source>
</evidence>
<name>A0A9D7SRU6_9BACT</name>
<feature type="domain" description="Lysozyme inhibitor LprI-like N-terminal" evidence="2">
    <location>
        <begin position="18"/>
        <end position="108"/>
    </location>
</feature>
<feature type="signal peptide" evidence="1">
    <location>
        <begin position="1"/>
        <end position="18"/>
    </location>
</feature>
<evidence type="ECO:0000313" key="4">
    <source>
        <dbReference type="Proteomes" id="UP000808337"/>
    </source>
</evidence>
<evidence type="ECO:0000313" key="3">
    <source>
        <dbReference type="EMBL" id="MBK9980826.1"/>
    </source>
</evidence>
<keyword evidence="1" id="KW-0732">Signal</keyword>